<accession>U7QKK2</accession>
<dbReference type="Pfam" id="PF06314">
    <property type="entry name" value="ADC"/>
    <property type="match status" value="1"/>
</dbReference>
<dbReference type="GO" id="GO:0016829">
    <property type="term" value="F:lyase activity"/>
    <property type="evidence" value="ECO:0007669"/>
    <property type="project" value="InterPro"/>
</dbReference>
<dbReference type="Proteomes" id="UP000017127">
    <property type="component" value="Unassembled WGS sequence"/>
</dbReference>
<gene>
    <name evidence="1" type="ORF">M595_3073</name>
</gene>
<dbReference type="InterPro" id="IPR023375">
    <property type="entry name" value="ADC_dom_sf"/>
</dbReference>
<dbReference type="OrthoDB" id="834556at2"/>
<name>U7QKK2_9CYAN</name>
<evidence type="ECO:0000313" key="1">
    <source>
        <dbReference type="EMBL" id="ERT06936.1"/>
    </source>
</evidence>
<evidence type="ECO:0000313" key="2">
    <source>
        <dbReference type="Proteomes" id="UP000017127"/>
    </source>
</evidence>
<keyword evidence="2" id="KW-1185">Reference proteome</keyword>
<proteinExistence type="predicted"/>
<organism evidence="1 2">
    <name type="scientific">Lyngbya aestuarii BL J</name>
    <dbReference type="NCBI Taxonomy" id="1348334"/>
    <lineage>
        <taxon>Bacteria</taxon>
        <taxon>Bacillati</taxon>
        <taxon>Cyanobacteriota</taxon>
        <taxon>Cyanophyceae</taxon>
        <taxon>Oscillatoriophycideae</taxon>
        <taxon>Oscillatoriales</taxon>
        <taxon>Microcoleaceae</taxon>
        <taxon>Lyngbya</taxon>
    </lineage>
</organism>
<dbReference type="AlphaFoldDB" id="U7QKK2"/>
<comment type="caution">
    <text evidence="1">The sequence shown here is derived from an EMBL/GenBank/DDBJ whole genome shotgun (WGS) entry which is preliminary data.</text>
</comment>
<dbReference type="RefSeq" id="WP_023066836.1">
    <property type="nucleotide sequence ID" value="NZ_AUZM01000028.1"/>
</dbReference>
<protein>
    <submittedName>
        <fullName evidence="1">Acetoacetate decarboxylase family protein</fullName>
    </submittedName>
</protein>
<dbReference type="PANTHER" id="PTHR35467:SF2">
    <property type="entry name" value="PROTEIN NEOXANTHIN-DEFICIENT 1"/>
    <property type="match status" value="1"/>
</dbReference>
<dbReference type="InterPro" id="IPR010451">
    <property type="entry name" value="Acetoacetate_decarboxylase"/>
</dbReference>
<dbReference type="PANTHER" id="PTHR35467">
    <property type="match status" value="1"/>
</dbReference>
<sequence>MTYPAAPWTLKGYALQTLQWVDVAKVRPMIPSPFKIISPWPNQTLGGIYISTYQSGSSLEYNELIISAGLVRYSGEWGGWISHIYVDDEDSVAGGREIWGLPKQLAEFKWEGHNRVTVSQGENILCRLTYTQPSWSLPLSLTVPAFGYQQGRILHFQNQFNFNLSLIKSQVEIPPESVFYPLNLDRYWFTLYQNALNLVVDQPRTLE</sequence>
<dbReference type="EMBL" id="AUZM01000028">
    <property type="protein sequence ID" value="ERT06936.1"/>
    <property type="molecule type" value="Genomic_DNA"/>
</dbReference>
<dbReference type="InterPro" id="IPR039343">
    <property type="entry name" value="NDX1-like"/>
</dbReference>
<dbReference type="SUPFAM" id="SSF160104">
    <property type="entry name" value="Acetoacetate decarboxylase-like"/>
    <property type="match status" value="1"/>
</dbReference>
<reference evidence="1 2" key="1">
    <citation type="journal article" date="2013" name="Front. Microbiol.">
        <title>Comparative genomic analyses of the cyanobacterium, Lyngbya aestuarii BL J, a powerful hydrogen producer.</title>
        <authorList>
            <person name="Kothari A."/>
            <person name="Vaughn M."/>
            <person name="Garcia-Pichel F."/>
        </authorList>
    </citation>
    <scope>NUCLEOTIDE SEQUENCE [LARGE SCALE GENOMIC DNA]</scope>
    <source>
        <strain evidence="1 2">BL J</strain>
    </source>
</reference>
<dbReference type="PATRIC" id="fig|1348334.3.peg.2975"/>
<dbReference type="Gene3D" id="2.40.400.10">
    <property type="entry name" value="Acetoacetate decarboxylase-like"/>
    <property type="match status" value="1"/>
</dbReference>